<evidence type="ECO:0000259" key="3">
    <source>
        <dbReference type="PROSITE" id="PS51186"/>
    </source>
</evidence>
<dbReference type="STRING" id="579405.Dd703_3203"/>
<dbReference type="PANTHER" id="PTHR43877">
    <property type="entry name" value="AMINOALKYLPHOSPHONATE N-ACETYLTRANSFERASE-RELATED-RELATED"/>
    <property type="match status" value="1"/>
</dbReference>
<dbReference type="KEGG" id="dda:Dd703_3203"/>
<accession>C6CD96</accession>
<dbReference type="Pfam" id="PF00583">
    <property type="entry name" value="Acetyltransf_1"/>
    <property type="match status" value="1"/>
</dbReference>
<dbReference type="HOGENOM" id="CLU_115862_2_1_6"/>
<dbReference type="EMBL" id="CP001654">
    <property type="protein sequence ID" value="ACS86967.1"/>
    <property type="molecule type" value="Genomic_DNA"/>
</dbReference>
<feature type="domain" description="N-acetyltransferase" evidence="3">
    <location>
        <begin position="6"/>
        <end position="142"/>
    </location>
</feature>
<dbReference type="Gene3D" id="3.40.630.30">
    <property type="match status" value="1"/>
</dbReference>
<sequence>MRDVNMSIRCNITDKPSSLDEEYVIDSLWKHNEQYEHVDIHPLFVTIKDDDKIVAGLVARTWWGGLEIQYLWVNEQYRKRGLGSSLMKQAEEEAVARNCHMAYVDTFSFQAKTFYEQLGYAEYGALADYAHKYTRHYLSKHL</sequence>
<dbReference type="InterPro" id="IPR016181">
    <property type="entry name" value="Acyl_CoA_acyltransferase"/>
</dbReference>
<organism evidence="4 5">
    <name type="scientific">Musicola paradisiaca (strain Ech703)</name>
    <name type="common">Dickeya paradisiaca</name>
    <name type="synonym">Dickeya dadantii</name>
    <dbReference type="NCBI Taxonomy" id="579405"/>
    <lineage>
        <taxon>Bacteria</taxon>
        <taxon>Pseudomonadati</taxon>
        <taxon>Pseudomonadota</taxon>
        <taxon>Gammaproteobacteria</taxon>
        <taxon>Enterobacterales</taxon>
        <taxon>Pectobacteriaceae</taxon>
        <taxon>Musicola</taxon>
    </lineage>
</organism>
<keyword evidence="2" id="KW-0012">Acyltransferase</keyword>
<dbReference type="InterPro" id="IPR050832">
    <property type="entry name" value="Bact_Acetyltransf"/>
</dbReference>
<dbReference type="GO" id="GO:0016747">
    <property type="term" value="F:acyltransferase activity, transferring groups other than amino-acyl groups"/>
    <property type="evidence" value="ECO:0007669"/>
    <property type="project" value="InterPro"/>
</dbReference>
<gene>
    <name evidence="4" type="ordered locus">Dd703_3203</name>
</gene>
<evidence type="ECO:0000256" key="1">
    <source>
        <dbReference type="ARBA" id="ARBA00022679"/>
    </source>
</evidence>
<proteinExistence type="predicted"/>
<dbReference type="CDD" id="cd04301">
    <property type="entry name" value="NAT_SF"/>
    <property type="match status" value="1"/>
</dbReference>
<keyword evidence="5" id="KW-1185">Reference proteome</keyword>
<dbReference type="Proteomes" id="UP000002734">
    <property type="component" value="Chromosome"/>
</dbReference>
<keyword evidence="1" id="KW-0808">Transferase</keyword>
<dbReference type="AlphaFoldDB" id="C6CD96"/>
<name>C6CD96_MUSP7</name>
<dbReference type="SUPFAM" id="SSF55729">
    <property type="entry name" value="Acyl-CoA N-acyltransferases (Nat)"/>
    <property type="match status" value="1"/>
</dbReference>
<evidence type="ECO:0000313" key="5">
    <source>
        <dbReference type="Proteomes" id="UP000002734"/>
    </source>
</evidence>
<reference evidence="4" key="1">
    <citation type="submission" date="2009-06" db="EMBL/GenBank/DDBJ databases">
        <title>Complete sequence of Dickeya dadantii Ech703.</title>
        <authorList>
            <consortium name="US DOE Joint Genome Institute"/>
            <person name="Lucas S."/>
            <person name="Copeland A."/>
            <person name="Lapidus A."/>
            <person name="Glavina del Rio T."/>
            <person name="Dalin E."/>
            <person name="Tice H."/>
            <person name="Bruce D."/>
            <person name="Goodwin L."/>
            <person name="Pitluck S."/>
            <person name="Chertkov O."/>
            <person name="Brettin T."/>
            <person name="Detter J.C."/>
            <person name="Han C."/>
            <person name="Larimer F."/>
            <person name="Land M."/>
            <person name="Hauser L."/>
            <person name="Kyrpides N."/>
            <person name="Mikhailova N."/>
            <person name="Balakrishnan V."/>
            <person name="Glasner J."/>
            <person name="Perna N.T."/>
        </authorList>
    </citation>
    <scope>NUCLEOTIDE SEQUENCE [LARGE SCALE GENOMIC DNA]</scope>
    <source>
        <strain evidence="4">Ech703</strain>
    </source>
</reference>
<evidence type="ECO:0000313" key="4">
    <source>
        <dbReference type="EMBL" id="ACS86967.1"/>
    </source>
</evidence>
<evidence type="ECO:0000256" key="2">
    <source>
        <dbReference type="ARBA" id="ARBA00023315"/>
    </source>
</evidence>
<dbReference type="PROSITE" id="PS51186">
    <property type="entry name" value="GNAT"/>
    <property type="match status" value="1"/>
</dbReference>
<protein>
    <submittedName>
        <fullName evidence="4">GCN5-related N-acetyltransferase</fullName>
    </submittedName>
</protein>
<dbReference type="eggNOG" id="COG0456">
    <property type="taxonomic scope" value="Bacteria"/>
</dbReference>
<dbReference type="InterPro" id="IPR000182">
    <property type="entry name" value="GNAT_dom"/>
</dbReference>